<dbReference type="SUPFAM" id="SSF81321">
    <property type="entry name" value="Family A G protein-coupled receptor-like"/>
    <property type="match status" value="1"/>
</dbReference>
<evidence type="ECO:0000256" key="6">
    <source>
        <dbReference type="ARBA" id="ARBA00023170"/>
    </source>
</evidence>
<feature type="transmembrane region" description="Helical" evidence="9">
    <location>
        <begin position="49"/>
        <end position="70"/>
    </location>
</feature>
<evidence type="ECO:0000256" key="7">
    <source>
        <dbReference type="ARBA" id="ARBA00023224"/>
    </source>
</evidence>
<keyword evidence="6 8" id="KW-0675">Receptor</keyword>
<dbReference type="InterPro" id="IPR017452">
    <property type="entry name" value="GPCR_Rhodpsn_7TM"/>
</dbReference>
<keyword evidence="3 9" id="KW-1133">Transmembrane helix</keyword>
<comment type="subcellular location">
    <subcellularLocation>
        <location evidence="1">Membrane</location>
        <topology evidence="1">Multi-pass membrane protein</topology>
    </subcellularLocation>
</comment>
<evidence type="ECO:0000259" key="10">
    <source>
        <dbReference type="PROSITE" id="PS50262"/>
    </source>
</evidence>
<accession>A0ABY7FRX5</accession>
<keyword evidence="4 8" id="KW-0297">G-protein coupled receptor</keyword>
<proteinExistence type="inferred from homology"/>
<evidence type="ECO:0000256" key="8">
    <source>
        <dbReference type="RuleBase" id="RU000688"/>
    </source>
</evidence>
<keyword evidence="5 9" id="KW-0472">Membrane</keyword>
<feature type="non-terminal residue" evidence="11">
    <location>
        <position position="1"/>
    </location>
</feature>
<evidence type="ECO:0000256" key="1">
    <source>
        <dbReference type="ARBA" id="ARBA00004141"/>
    </source>
</evidence>
<dbReference type="PRINTS" id="PR00237">
    <property type="entry name" value="GPCRRHODOPSN"/>
</dbReference>
<dbReference type="Proteomes" id="UP001164746">
    <property type="component" value="Chromosome 13"/>
</dbReference>
<evidence type="ECO:0000256" key="4">
    <source>
        <dbReference type="ARBA" id="ARBA00023040"/>
    </source>
</evidence>
<feature type="domain" description="G-protein coupled receptors family 1 profile" evidence="10">
    <location>
        <begin position="28"/>
        <end position="302"/>
    </location>
</feature>
<dbReference type="InterPro" id="IPR000276">
    <property type="entry name" value="GPCR_Rhodpsn"/>
</dbReference>
<dbReference type="PANTHER" id="PTHR24243">
    <property type="entry name" value="G-PROTEIN COUPLED RECEPTOR"/>
    <property type="match status" value="1"/>
</dbReference>
<feature type="transmembrane region" description="Helical" evidence="9">
    <location>
        <begin position="20"/>
        <end position="37"/>
    </location>
</feature>
<organism evidence="11 12">
    <name type="scientific">Mya arenaria</name>
    <name type="common">Soft-shell clam</name>
    <dbReference type="NCBI Taxonomy" id="6604"/>
    <lineage>
        <taxon>Eukaryota</taxon>
        <taxon>Metazoa</taxon>
        <taxon>Spiralia</taxon>
        <taxon>Lophotrochozoa</taxon>
        <taxon>Mollusca</taxon>
        <taxon>Bivalvia</taxon>
        <taxon>Autobranchia</taxon>
        <taxon>Heteroconchia</taxon>
        <taxon>Euheterodonta</taxon>
        <taxon>Imparidentia</taxon>
        <taxon>Neoheterodontei</taxon>
        <taxon>Myida</taxon>
        <taxon>Myoidea</taxon>
        <taxon>Myidae</taxon>
        <taxon>Mya</taxon>
    </lineage>
</organism>
<dbReference type="EMBL" id="CP111024">
    <property type="protein sequence ID" value="WAR24765.1"/>
    <property type="molecule type" value="Genomic_DNA"/>
</dbReference>
<dbReference type="Gene3D" id="1.20.1070.10">
    <property type="entry name" value="Rhodopsin 7-helix transmembrane proteins"/>
    <property type="match status" value="1"/>
</dbReference>
<keyword evidence="12" id="KW-1185">Reference proteome</keyword>
<dbReference type="PROSITE" id="PS50262">
    <property type="entry name" value="G_PROTEIN_RECEP_F1_2"/>
    <property type="match status" value="1"/>
</dbReference>
<evidence type="ECO:0000256" key="5">
    <source>
        <dbReference type="ARBA" id="ARBA00023136"/>
    </source>
</evidence>
<evidence type="ECO:0000256" key="9">
    <source>
        <dbReference type="SAM" id="Phobius"/>
    </source>
</evidence>
<protein>
    <submittedName>
        <fullName evidence="11">NMUR1-like protein</fullName>
    </submittedName>
</protein>
<feature type="transmembrane region" description="Helical" evidence="9">
    <location>
        <begin position="185"/>
        <end position="208"/>
    </location>
</feature>
<evidence type="ECO:0000313" key="12">
    <source>
        <dbReference type="Proteomes" id="UP001164746"/>
    </source>
</evidence>
<name>A0ABY7FRX5_MYAAR</name>
<keyword evidence="2 8" id="KW-0812">Transmembrane</keyword>
<keyword evidence="7 8" id="KW-0807">Transducer</keyword>
<dbReference type="Pfam" id="PF00001">
    <property type="entry name" value="7tm_1"/>
    <property type="match status" value="1"/>
</dbReference>
<dbReference type="CDD" id="cd14978">
    <property type="entry name" value="7tmA_FMRFamide_R-like"/>
    <property type="match status" value="1"/>
</dbReference>
<feature type="transmembrane region" description="Helical" evidence="9">
    <location>
        <begin position="282"/>
        <end position="304"/>
    </location>
</feature>
<reference evidence="11" key="1">
    <citation type="submission" date="2022-11" db="EMBL/GenBank/DDBJ databases">
        <title>Centuries of genome instability and evolution in soft-shell clam transmissible cancer (bioRxiv).</title>
        <authorList>
            <person name="Hart S.F.M."/>
            <person name="Yonemitsu M.A."/>
            <person name="Giersch R.M."/>
            <person name="Beal B.F."/>
            <person name="Arriagada G."/>
            <person name="Davis B.W."/>
            <person name="Ostrander E.A."/>
            <person name="Goff S.P."/>
            <person name="Metzger M.J."/>
        </authorList>
    </citation>
    <scope>NUCLEOTIDE SEQUENCE</scope>
    <source>
        <strain evidence="11">MELC-2E11</strain>
        <tissue evidence="11">Siphon/mantle</tissue>
    </source>
</reference>
<dbReference type="PROSITE" id="PS00237">
    <property type="entry name" value="G_PROTEIN_RECEP_F1_1"/>
    <property type="match status" value="1"/>
</dbReference>
<evidence type="ECO:0000313" key="11">
    <source>
        <dbReference type="EMBL" id="WAR24765.1"/>
    </source>
</evidence>
<sequence>MDTIPEYRHALNILKTIPPILLTFGTIGNLLTILVLSRKRSRFSSTATYLAALAVSDLLVLYSGLLRQWMKYMYDVDIRQLTVAGCKVNIFLVYFSTQCSSWLLVAVTCERFIGVWLPHRVKQGCTQRTALLVIGVIVVCITLLNAHFFYGFGNISYVVNGTAREVMCSTKYTHYYNFVTLTWPWIDLCFFFLVPFTVLVMGNISIIARVCMSKYKIRNQIVPSGLTTRQTQKDKTSHLTAMLMTLNVVFFICVSPICIFFISRPYWLKYIKTPYDTAIVMLWWAVINCFMYLNNTLNFVLYFLSGSRFREETKMLFCGERKVASSQDETPVVANPATRQGSGTGNGTPRTVHQNVVTFRVEAMEEDRNYDMFVIAKYILLRQSTFPPPLAVSDLLVLYFGLLRMWLRSSFGEDVSQLPIAGCKHPNFDWLLIAVTCEKLKGVWMQHRVKQGCIRKTGVL</sequence>
<evidence type="ECO:0000256" key="3">
    <source>
        <dbReference type="ARBA" id="ARBA00022989"/>
    </source>
</evidence>
<evidence type="ECO:0000256" key="2">
    <source>
        <dbReference type="ARBA" id="ARBA00022692"/>
    </source>
</evidence>
<gene>
    <name evidence="11" type="ORF">MAR_038434</name>
</gene>
<feature type="transmembrane region" description="Helical" evidence="9">
    <location>
        <begin position="239"/>
        <end position="262"/>
    </location>
</feature>
<comment type="similarity">
    <text evidence="8">Belongs to the G-protein coupled receptor 1 family.</text>
</comment>
<feature type="transmembrane region" description="Helical" evidence="9">
    <location>
        <begin position="130"/>
        <end position="150"/>
    </location>
</feature>
<dbReference type="PANTHER" id="PTHR24243:SF230">
    <property type="entry name" value="G-PROTEIN COUPLED RECEPTORS FAMILY 1 PROFILE DOMAIN-CONTAINING PROTEIN"/>
    <property type="match status" value="1"/>
</dbReference>